<dbReference type="EMBL" id="JAESDN010000002">
    <property type="protein sequence ID" value="KAG7056131.1"/>
    <property type="molecule type" value="Genomic_DNA"/>
</dbReference>
<gene>
    <name evidence="2" type="ORF">JMJ77_008582</name>
</gene>
<evidence type="ECO:0000256" key="1">
    <source>
        <dbReference type="SAM" id="MobiDB-lite"/>
    </source>
</evidence>
<proteinExistence type="predicted"/>
<evidence type="ECO:0000313" key="3">
    <source>
        <dbReference type="Proteomes" id="UP000699042"/>
    </source>
</evidence>
<sequence length="74" mass="8225">TVEGKGVTRLTVLLPFTATLIRPLIASLPPPPAPRGHGMELKHDSHGRRRGSQYAHVKSPTHPITRHFMRQVSE</sequence>
<accession>A0A9P7RHF8</accession>
<comment type="caution">
    <text evidence="2">The sequence shown here is derived from an EMBL/GenBank/DDBJ whole genome shotgun (WGS) entry which is preliminary data.</text>
</comment>
<organism evidence="2 3">
    <name type="scientific">Colletotrichum scovillei</name>
    <dbReference type="NCBI Taxonomy" id="1209932"/>
    <lineage>
        <taxon>Eukaryota</taxon>
        <taxon>Fungi</taxon>
        <taxon>Dikarya</taxon>
        <taxon>Ascomycota</taxon>
        <taxon>Pezizomycotina</taxon>
        <taxon>Sordariomycetes</taxon>
        <taxon>Hypocreomycetidae</taxon>
        <taxon>Glomerellales</taxon>
        <taxon>Glomerellaceae</taxon>
        <taxon>Colletotrichum</taxon>
        <taxon>Colletotrichum acutatum species complex</taxon>
    </lineage>
</organism>
<dbReference type="Proteomes" id="UP000699042">
    <property type="component" value="Unassembled WGS sequence"/>
</dbReference>
<protein>
    <submittedName>
        <fullName evidence="2">Uncharacterized protein</fullName>
    </submittedName>
</protein>
<feature type="region of interest" description="Disordered" evidence="1">
    <location>
        <begin position="28"/>
        <end position="61"/>
    </location>
</feature>
<reference evidence="2" key="1">
    <citation type="submission" date="2021-05" db="EMBL/GenBank/DDBJ databases">
        <title>Comparative genomics of three Colletotrichum scovillei strains and genetic complementation revealed genes involved fungal growth and virulence on chili pepper.</title>
        <authorList>
            <person name="Hsieh D.-K."/>
            <person name="Chuang S.-C."/>
            <person name="Chen C.-Y."/>
            <person name="Chao Y.-T."/>
            <person name="Lu M.-Y.J."/>
            <person name="Lee M.-H."/>
            <person name="Shih M.-C."/>
        </authorList>
    </citation>
    <scope>NUCLEOTIDE SEQUENCE</scope>
    <source>
        <strain evidence="2">Coll-153</strain>
    </source>
</reference>
<name>A0A9P7RHF8_9PEZI</name>
<feature type="non-terminal residue" evidence="2">
    <location>
        <position position="74"/>
    </location>
</feature>
<evidence type="ECO:0000313" key="2">
    <source>
        <dbReference type="EMBL" id="KAG7056131.1"/>
    </source>
</evidence>
<keyword evidence="3" id="KW-1185">Reference proteome</keyword>
<dbReference type="AlphaFoldDB" id="A0A9P7RHF8"/>